<dbReference type="Proteomes" id="UP000638849">
    <property type="component" value="Unassembled WGS sequence"/>
</dbReference>
<dbReference type="EMBL" id="JAEEAQ010000338">
    <property type="protein sequence ID" value="MBI0316843.1"/>
    <property type="molecule type" value="Genomic_DNA"/>
</dbReference>
<dbReference type="NCBIfam" id="TIGR01760">
    <property type="entry name" value="tape_meas_TP901"/>
    <property type="match status" value="1"/>
</dbReference>
<gene>
    <name evidence="4" type="ORF">JBF12_28440</name>
</gene>
<organism evidence="4 5">
    <name type="scientific">Streptomyces javensis</name>
    <dbReference type="NCBI Taxonomy" id="114698"/>
    <lineage>
        <taxon>Bacteria</taxon>
        <taxon>Bacillati</taxon>
        <taxon>Actinomycetota</taxon>
        <taxon>Actinomycetes</taxon>
        <taxon>Kitasatosporales</taxon>
        <taxon>Streptomycetaceae</taxon>
        <taxon>Streptomyces</taxon>
        <taxon>Streptomyces violaceusniger group</taxon>
    </lineage>
</organism>
<dbReference type="PANTHER" id="PTHR37813">
    <property type="entry name" value="FELS-2 PROPHAGE PROTEIN"/>
    <property type="match status" value="1"/>
</dbReference>
<feature type="region of interest" description="Disordered" evidence="2">
    <location>
        <begin position="77"/>
        <end position="105"/>
    </location>
</feature>
<evidence type="ECO:0000256" key="1">
    <source>
        <dbReference type="ARBA" id="ARBA00022612"/>
    </source>
</evidence>
<comment type="caution">
    <text evidence="4">The sequence shown here is derived from an EMBL/GenBank/DDBJ whole genome shotgun (WGS) entry which is preliminary data.</text>
</comment>
<dbReference type="InterPro" id="IPR010090">
    <property type="entry name" value="Phage_tape_meas"/>
</dbReference>
<dbReference type="Pfam" id="PF10145">
    <property type="entry name" value="PhageMin_Tail"/>
    <property type="match status" value="1"/>
</dbReference>
<keyword evidence="1" id="KW-1188">Viral release from host cell</keyword>
<dbReference type="RefSeq" id="WP_198279632.1">
    <property type="nucleotide sequence ID" value="NZ_BAAAIF010000018.1"/>
</dbReference>
<name>A0ABS0RHL0_9ACTN</name>
<keyword evidence="5" id="KW-1185">Reference proteome</keyword>
<accession>A0ABS0RHL0</accession>
<feature type="domain" description="Phage tail tape measure protein" evidence="3">
    <location>
        <begin position="210"/>
        <end position="411"/>
    </location>
</feature>
<evidence type="ECO:0000256" key="2">
    <source>
        <dbReference type="SAM" id="MobiDB-lite"/>
    </source>
</evidence>
<evidence type="ECO:0000259" key="3">
    <source>
        <dbReference type="Pfam" id="PF10145"/>
    </source>
</evidence>
<proteinExistence type="predicted"/>
<dbReference type="PANTHER" id="PTHR37813:SF1">
    <property type="entry name" value="FELS-2 PROPHAGE PROTEIN"/>
    <property type="match status" value="1"/>
</dbReference>
<protein>
    <submittedName>
        <fullName evidence="4">Phage tail tape measure protein</fullName>
    </submittedName>
</protein>
<evidence type="ECO:0000313" key="5">
    <source>
        <dbReference type="Proteomes" id="UP000638849"/>
    </source>
</evidence>
<reference evidence="4 5" key="1">
    <citation type="submission" date="2020-12" db="EMBL/GenBank/DDBJ databases">
        <authorList>
            <person name="Kusuma A.B."/>
            <person name="Nouioui I."/>
            <person name="Goodfellow M."/>
        </authorList>
    </citation>
    <scope>NUCLEOTIDE SEQUENCE [LARGE SCALE GENOMIC DNA]</scope>
    <source>
        <strain evidence="4 5">DSM 41764</strain>
    </source>
</reference>
<evidence type="ECO:0000313" key="4">
    <source>
        <dbReference type="EMBL" id="MBI0316843.1"/>
    </source>
</evidence>
<feature type="compositionally biased region" description="Low complexity" evidence="2">
    <location>
        <begin position="85"/>
        <end position="105"/>
    </location>
</feature>
<sequence length="1756" mass="183754">MVAWNLSVALTGNGDGLVRVLGLSRREARGLSRELAAVRRELDRISAGDRSLRSLTTGLRTTTSPLRTLRTGAAGAGRDLRRLGSDANRAASAQRSSARASQAAANDLRAMSRQIRTAAGDLAALARAARTADGRLANIGRGGTRSLRETESAARRVRAELSGLTGLLAGGGLVLGLHDMIEQGNEFQRGMATFGAVTGASASQMQRASATAKALGADMELPTATAAGAAEAMVELAKAGFRTDQAISATRASLQLSAAANVDAADSAKYLGDMMDQFALGADQAGRAADILAATANSASGDIIDIYYSMKYAGPVAHGLGVSMEEAAAAVGMLGKAGILGQTAGTTLRGIFTNLAKPTAQMTEGLREMGIEAWDTQGRFKGLRYVIEKLSSAQHEMSQQDFTAAAAKAFGKPALSGAIALAHQGVASYDALNLAVKQNGAAAAIAAAKNQGLAGAMTLLKKQTRQTGLEIYSALAPGLEWLTRGLTSGMAAATPYITSAINYTHDLATLLGPDLAKQARNGLGGLADQARSLLKPLKALGETALADGLHLLISAGQALMTVLTNLADGLTPIGEALATLGSQTDGAANALDVIVLVLDAAAAAVEALSTVLVPIGHLVGGLVSAFGALPGPVQTALFGLLLYRRVGPVMSGLATTVRGRVTGAFASLNAQMAVQRSLAAASGQSLTRYGAAMAVLQTRVPLIGAMSSSFRTAAAAGTGFTGTLNGITRAAGTGLRGAMTGLMGVMGGPWGVALAGITVGLGLLASQQQKAAQAAAEHQQRIADLTRALRDSGGVVDANVRAAAAQTLLDYKLRDSKTKLVDVMEQSGVSMRTLTDAYLGQGTSLGALEKKYRDLAEANKEWVDYAGGKASKLEYTDTGERYKKAADALKSMRGEMEQGVKDAKRLAEAQNPSGKALSAYDKLKLAVGGLADRTADADQRTRALKEALDLLSGGSVSVQAAQARLNEAILNANDAVDDQIKKSGDYGKSLLGLNGTLNTASRNGQQLFNSLNGISDAAASSAIAAFDFAQKQGKDLPQSLQTARTEMTKARTAALDLLEQYGITGDKAKQVADAMGLIPGQVSILLQTQGVDQALAELLAVQAEFARFPDRRTVKVEALGEEAQKELKKLGYAIELIPGTREYKITAPTLGARKELDELIAKMAATPSHKNVKVDAATRAAIADLEEVQKRIRSTKGRTITMRAPTTEARRQLELLGFRIKNTKGKKVTITAPTGTPRTNVDALSRSIESLRDKSVTITTHRVEVFEVRRTASSAADAIRRQARNLTKADGGVVDYYAKGGIQRGGVRRFAGGAENHIAQIAPAGSWRVWGEPETQGEGYVPFARAKRPRSRAITEEIVRRLGGDPTGIQWNANGSVTDWRYDPQSGSLYSPSDAGQAGNKTRKVRVRVKGKWQTKEVEYFDISAVEKKLKSAAKATRAWNRDLEKVAERAGGDVAEALASMGQDGMKIAHKMATGSTKYIQNMSKALRDLQTTAKATLTDYTRQLTKANQVDAAFSKNLATLAAQGYGDLARQLAAQNDEAAQQLAAVAVKDKKKASTANTAAKTANSALPSDQVEELVQIISAITSSKVGIHKVAETTGLTEDDIIDVASKAKGQIKTSLGTRATQFLADLDKATKGLAYADGGIREGIYATRGGLLRFAEPSTHGEAYIPLALGKRHRATAVLDDVAGRFGYTLTGAQDAQAGRTRVIIIRQPASLIGSMPVTVSSPAGAASPEQFGAEVMRRLRNAQRGGRV</sequence>